<protein>
    <submittedName>
        <fullName evidence="1">Uncharacterized protein</fullName>
    </submittedName>
</protein>
<reference evidence="1 2" key="1">
    <citation type="submission" date="2018-05" db="EMBL/GenBank/DDBJ databases">
        <title>Pararhodobacter marina sp. nov., isolated from deep-sea water of the Indian Ocean.</title>
        <authorList>
            <person name="Lai Q.Sr."/>
            <person name="Liu X."/>
            <person name="Shao Z."/>
        </authorList>
    </citation>
    <scope>NUCLEOTIDE SEQUENCE [LARGE SCALE GENOMIC DNA]</scope>
    <source>
        <strain evidence="1 2">CIC4N-9</strain>
    </source>
</reference>
<accession>A0A2U2CCQ1</accession>
<keyword evidence="2" id="KW-1185">Reference proteome</keyword>
<dbReference type="RefSeq" id="WP_109532788.1">
    <property type="nucleotide sequence ID" value="NZ_QEYD01000004.1"/>
</dbReference>
<dbReference type="Proteomes" id="UP000244940">
    <property type="component" value="Unassembled WGS sequence"/>
</dbReference>
<evidence type="ECO:0000313" key="2">
    <source>
        <dbReference type="Proteomes" id="UP000244940"/>
    </source>
</evidence>
<sequence length="107" mass="11190">MQLTLSPIRGLPGSATTTIAVERERLIVDGQSYDLSPVPEGGEAIADGDGHPFIAPITRRDGEIHATLRVTLGDDAAPEQPGTAWHVNATDGAVTIPATRHSSEVAQ</sequence>
<name>A0A2U2CCQ1_9RHOB</name>
<dbReference type="AlphaFoldDB" id="A0A2U2CCQ1"/>
<dbReference type="OrthoDB" id="7873444at2"/>
<dbReference type="GeneID" id="94364829"/>
<dbReference type="EMBL" id="QEYD01000004">
    <property type="protein sequence ID" value="PWE29675.1"/>
    <property type="molecule type" value="Genomic_DNA"/>
</dbReference>
<evidence type="ECO:0000313" key="1">
    <source>
        <dbReference type="EMBL" id="PWE29675.1"/>
    </source>
</evidence>
<gene>
    <name evidence="1" type="ORF">C4N9_08000</name>
</gene>
<comment type="caution">
    <text evidence="1">The sequence shown here is derived from an EMBL/GenBank/DDBJ whole genome shotgun (WGS) entry which is preliminary data.</text>
</comment>
<organism evidence="1 2">
    <name type="scientific">Pararhodobacter marinus</name>
    <dbReference type="NCBI Taxonomy" id="2184063"/>
    <lineage>
        <taxon>Bacteria</taxon>
        <taxon>Pseudomonadati</taxon>
        <taxon>Pseudomonadota</taxon>
        <taxon>Alphaproteobacteria</taxon>
        <taxon>Rhodobacterales</taxon>
        <taxon>Paracoccaceae</taxon>
        <taxon>Pararhodobacter</taxon>
    </lineage>
</organism>
<proteinExistence type="predicted"/>